<dbReference type="PANTHER" id="PTHR30399:SF1">
    <property type="entry name" value="UTP PYROPHOSPHATASE"/>
    <property type="match status" value="1"/>
</dbReference>
<comment type="caution">
    <text evidence="2">The sequence shown here is derived from an EMBL/GenBank/DDBJ whole genome shotgun (WGS) entry which is preliminary data.</text>
</comment>
<dbReference type="Pfam" id="PF01863">
    <property type="entry name" value="YgjP-like"/>
    <property type="match status" value="1"/>
</dbReference>
<reference evidence="2 3" key="2">
    <citation type="submission" date="2020-03" db="EMBL/GenBank/DDBJ databases">
        <title>Campylobacter portucalensis sp. nov., a new species of Campylobacter isolated from the reproductive tract of bulls.</title>
        <authorList>
            <person name="Silva M.F."/>
            <person name="Pereira G."/>
            <person name="Carneiro C."/>
            <person name="Hemphill A."/>
            <person name="Mateus L."/>
            <person name="Lopes-Da-Costa L."/>
            <person name="Silva E."/>
        </authorList>
    </citation>
    <scope>NUCLEOTIDE SEQUENCE [LARGE SCALE GENOMIC DNA]</scope>
    <source>
        <strain evidence="2 3">FMV-PI01</strain>
    </source>
</reference>
<dbReference type="InterPro" id="IPR002725">
    <property type="entry name" value="YgjP-like_metallopeptidase"/>
</dbReference>
<reference evidence="2 3" key="1">
    <citation type="submission" date="2019-09" db="EMBL/GenBank/DDBJ databases">
        <authorList>
            <person name="Silva M."/>
            <person name="Pereira G."/>
            <person name="Lopes-Da-Costa L."/>
            <person name="Silva E."/>
        </authorList>
    </citation>
    <scope>NUCLEOTIDE SEQUENCE [LARGE SCALE GENOMIC DNA]</scope>
    <source>
        <strain evidence="2 3">FMV-PI01</strain>
    </source>
</reference>
<organism evidence="2 3">
    <name type="scientific">Campylobacter portucalensis</name>
    <dbReference type="NCBI Taxonomy" id="2608384"/>
    <lineage>
        <taxon>Bacteria</taxon>
        <taxon>Pseudomonadati</taxon>
        <taxon>Campylobacterota</taxon>
        <taxon>Epsilonproteobacteria</taxon>
        <taxon>Campylobacterales</taxon>
        <taxon>Campylobacteraceae</taxon>
        <taxon>Campylobacter</taxon>
    </lineage>
</organism>
<protein>
    <submittedName>
        <fullName evidence="2">M48 family metallopeptidase</fullName>
    </submittedName>
</protein>
<dbReference type="CDD" id="cd07344">
    <property type="entry name" value="M48_yhfN_like"/>
    <property type="match status" value="1"/>
</dbReference>
<evidence type="ECO:0000313" key="3">
    <source>
        <dbReference type="Proteomes" id="UP000476338"/>
    </source>
</evidence>
<dbReference type="PANTHER" id="PTHR30399">
    <property type="entry name" value="UNCHARACTERIZED PROTEIN YGJP"/>
    <property type="match status" value="1"/>
</dbReference>
<evidence type="ECO:0000259" key="1">
    <source>
        <dbReference type="Pfam" id="PF01863"/>
    </source>
</evidence>
<dbReference type="Gene3D" id="3.30.2010.10">
    <property type="entry name" value="Metalloproteases ('zincins'), catalytic domain"/>
    <property type="match status" value="1"/>
</dbReference>
<sequence>MQTKSISIIRKNVKNFSLKVRPNGSVELVLPLMAKNGDINFILEKYSKWIDDKKAYFKEFETIKKELVSGESMKFLGKDYRLRVIKDSKERVEFDKLFINLYAKNVENFSKKSEILEKWYRENALIYFLNIANEYNKIINLDDIKIKIRKMKTRWGSCNASKKSINLNLELIKKPKICIEYVIFHELAHLIHPNHSREFYNFLSLHMSDWKSREKILNGSSINV</sequence>
<dbReference type="AlphaFoldDB" id="A0A6L5WJI4"/>
<name>A0A6L5WJI4_9BACT</name>
<keyword evidence="3" id="KW-1185">Reference proteome</keyword>
<dbReference type="Proteomes" id="UP000476338">
    <property type="component" value="Unassembled WGS sequence"/>
</dbReference>
<dbReference type="EMBL" id="VWSJ01000012">
    <property type="protein sequence ID" value="MSN96407.1"/>
    <property type="molecule type" value="Genomic_DNA"/>
</dbReference>
<dbReference type="RefSeq" id="WP_154570673.1">
    <property type="nucleotide sequence ID" value="NZ_VWSJ01000012.1"/>
</dbReference>
<feature type="domain" description="YgjP-like metallopeptidase" evidence="1">
    <location>
        <begin position="14"/>
        <end position="218"/>
    </location>
</feature>
<dbReference type="InterPro" id="IPR053136">
    <property type="entry name" value="UTP_pyrophosphatase-like"/>
</dbReference>
<evidence type="ECO:0000313" key="2">
    <source>
        <dbReference type="EMBL" id="MSN96407.1"/>
    </source>
</evidence>
<proteinExistence type="predicted"/>
<accession>A0A6L5WJI4</accession>
<gene>
    <name evidence="2" type="ORF">F1B92_04295</name>
</gene>